<organism evidence="9 10">
    <name type="scientific">Roseicella aerolata</name>
    <dbReference type="NCBI Taxonomy" id="2883479"/>
    <lineage>
        <taxon>Bacteria</taxon>
        <taxon>Pseudomonadati</taxon>
        <taxon>Pseudomonadota</taxon>
        <taxon>Alphaproteobacteria</taxon>
        <taxon>Acetobacterales</taxon>
        <taxon>Roseomonadaceae</taxon>
        <taxon>Roseicella</taxon>
    </lineage>
</organism>
<keyword evidence="3" id="KW-1003">Cell membrane</keyword>
<gene>
    <name evidence="9" type="ORF">LHA35_13100</name>
</gene>
<evidence type="ECO:0000313" key="9">
    <source>
        <dbReference type="EMBL" id="MCB4822672.1"/>
    </source>
</evidence>
<keyword evidence="6 7" id="KW-0472">Membrane</keyword>
<dbReference type="EMBL" id="JAJAQI010000018">
    <property type="protein sequence ID" value="MCB4822672.1"/>
    <property type="molecule type" value="Genomic_DNA"/>
</dbReference>
<name>A0A9X1IDV4_9PROT</name>
<feature type="transmembrane region" description="Helical" evidence="7">
    <location>
        <begin position="79"/>
        <end position="101"/>
    </location>
</feature>
<dbReference type="Proteomes" id="UP001139311">
    <property type="component" value="Unassembled WGS sequence"/>
</dbReference>
<keyword evidence="10" id="KW-1185">Reference proteome</keyword>
<keyword evidence="4 7" id="KW-0812">Transmembrane</keyword>
<dbReference type="Gene3D" id="3.30.240.20">
    <property type="entry name" value="bsu07140 like domains"/>
    <property type="match status" value="1"/>
</dbReference>
<feature type="transmembrane region" description="Helical" evidence="7">
    <location>
        <begin position="55"/>
        <end position="73"/>
    </location>
</feature>
<reference evidence="9" key="1">
    <citation type="submission" date="2021-10" db="EMBL/GenBank/DDBJ databases">
        <title>Roseicella aerolatum sp. nov., isolated from aerosols of e-waste dismantling site.</title>
        <authorList>
            <person name="Qin T."/>
        </authorList>
    </citation>
    <scope>NUCLEOTIDE SEQUENCE</scope>
    <source>
        <strain evidence="9">GB24</strain>
    </source>
</reference>
<dbReference type="GO" id="GO:0005886">
    <property type="term" value="C:plasma membrane"/>
    <property type="evidence" value="ECO:0007669"/>
    <property type="project" value="UniProtKB-SubCell"/>
</dbReference>
<dbReference type="InterPro" id="IPR007353">
    <property type="entry name" value="DUF421"/>
</dbReference>
<feature type="transmembrane region" description="Helical" evidence="7">
    <location>
        <begin position="24"/>
        <end position="43"/>
    </location>
</feature>
<dbReference type="InterPro" id="IPR023090">
    <property type="entry name" value="UPF0702_alpha/beta_dom_sf"/>
</dbReference>
<sequence length="192" mass="20952">MEAVMEELGRLATWLFGAGSDTPTLPQMAARAVLVYLAALVMVRWGEKRFMGKNTAFDVILGVILGSVVSRAVNSTADIAPTLAAGFVLVAMHWAFASLAFRSDRFGTLVKGRTRVLVEDGRIDWEQMRRSHMSRDDLLGALRAEGVRDPEQVAEARLERSGKVSVIEAKDGPKILGAELADGTLTVRIRLE</sequence>
<evidence type="ECO:0000256" key="1">
    <source>
        <dbReference type="ARBA" id="ARBA00004651"/>
    </source>
</evidence>
<dbReference type="PANTHER" id="PTHR34582">
    <property type="entry name" value="UPF0702 TRANSMEMBRANE PROTEIN YCAP"/>
    <property type="match status" value="1"/>
</dbReference>
<dbReference type="PANTHER" id="PTHR34582:SF6">
    <property type="entry name" value="UPF0702 TRANSMEMBRANE PROTEIN YCAP"/>
    <property type="match status" value="1"/>
</dbReference>
<dbReference type="Pfam" id="PF04239">
    <property type="entry name" value="DUF421"/>
    <property type="match status" value="1"/>
</dbReference>
<keyword evidence="5 7" id="KW-1133">Transmembrane helix</keyword>
<comment type="subcellular location">
    <subcellularLocation>
        <location evidence="1">Cell membrane</location>
        <topology evidence="1">Multi-pass membrane protein</topology>
    </subcellularLocation>
</comment>
<evidence type="ECO:0000256" key="4">
    <source>
        <dbReference type="ARBA" id="ARBA00022692"/>
    </source>
</evidence>
<evidence type="ECO:0000259" key="8">
    <source>
        <dbReference type="Pfam" id="PF04239"/>
    </source>
</evidence>
<evidence type="ECO:0000256" key="5">
    <source>
        <dbReference type="ARBA" id="ARBA00022989"/>
    </source>
</evidence>
<proteinExistence type="inferred from homology"/>
<dbReference type="RefSeq" id="WP_226608723.1">
    <property type="nucleotide sequence ID" value="NZ_JAJAQI010000018.1"/>
</dbReference>
<evidence type="ECO:0000256" key="6">
    <source>
        <dbReference type="ARBA" id="ARBA00023136"/>
    </source>
</evidence>
<comment type="caution">
    <text evidence="9">The sequence shown here is derived from an EMBL/GenBank/DDBJ whole genome shotgun (WGS) entry which is preliminary data.</text>
</comment>
<evidence type="ECO:0000313" key="10">
    <source>
        <dbReference type="Proteomes" id="UP001139311"/>
    </source>
</evidence>
<evidence type="ECO:0000256" key="3">
    <source>
        <dbReference type="ARBA" id="ARBA00022475"/>
    </source>
</evidence>
<feature type="domain" description="YetF C-terminal" evidence="8">
    <location>
        <begin position="102"/>
        <end position="171"/>
    </location>
</feature>
<protein>
    <submittedName>
        <fullName evidence="9">DUF421 domain-containing protein</fullName>
    </submittedName>
</protein>
<evidence type="ECO:0000256" key="2">
    <source>
        <dbReference type="ARBA" id="ARBA00006448"/>
    </source>
</evidence>
<dbReference type="AlphaFoldDB" id="A0A9X1IDV4"/>
<evidence type="ECO:0000256" key="7">
    <source>
        <dbReference type="SAM" id="Phobius"/>
    </source>
</evidence>
<comment type="similarity">
    <text evidence="2">Belongs to the UPF0702 family.</text>
</comment>
<accession>A0A9X1IDV4</accession>